<dbReference type="VEuPathDB" id="FungiDB:An07g08580"/>
<protein>
    <submittedName>
        <fullName evidence="1">Uncharacterized protein</fullName>
    </submittedName>
</protein>
<dbReference type="RefSeq" id="XP_059601058.1">
    <property type="nucleotide sequence ID" value="XM_059748660.1"/>
</dbReference>
<name>A0AAJ8BP22_ASPNG</name>
<reference evidence="1" key="2">
    <citation type="submission" date="2025-08" db="UniProtKB">
        <authorList>
            <consortium name="RefSeq"/>
        </authorList>
    </citation>
    <scope>IDENTIFICATION</scope>
</reference>
<sequence>MDVDGPPFLYYWYQFAKAQLPICHINIHLSGRNSLVSRHTLHVGERRQLVLISNANTSDENKCCEPTVACKVSAIPSFEQDNKQVLARTRMSEWGIGCRTNGLYWPYASRFEIKGLPRQSSLGHHFRSAASLPTQGAKFRGIQDVRAHVQERYAVCPLACMEGEQRGYMRMECLRPTSSAYGNEPRQAQQQGILVDPNELLRILSLADSSSPLS</sequence>
<dbReference type="KEGG" id="ang:An07g08580"/>
<organism evidence="1">
    <name type="scientific">Aspergillus niger</name>
    <dbReference type="NCBI Taxonomy" id="5061"/>
    <lineage>
        <taxon>Eukaryota</taxon>
        <taxon>Fungi</taxon>
        <taxon>Dikarya</taxon>
        <taxon>Ascomycota</taxon>
        <taxon>Pezizomycotina</taxon>
        <taxon>Eurotiomycetes</taxon>
        <taxon>Eurotiomycetidae</taxon>
        <taxon>Eurotiales</taxon>
        <taxon>Aspergillaceae</taxon>
        <taxon>Aspergillus</taxon>
        <taxon>Aspergillus subgen. Circumdati</taxon>
    </lineage>
</organism>
<dbReference type="AlphaFoldDB" id="A0AAJ8BP22"/>
<accession>A0AAJ8BP22</accession>
<reference evidence="1" key="1">
    <citation type="submission" date="2025-02" db="EMBL/GenBank/DDBJ databases">
        <authorList>
            <consortium name="NCBI Genome Project"/>
        </authorList>
    </citation>
    <scope>NUCLEOTIDE SEQUENCE</scope>
</reference>
<gene>
    <name evidence="1" type="ORF">An07g08580</name>
</gene>
<dbReference type="GeneID" id="84591511"/>
<proteinExistence type="predicted"/>
<evidence type="ECO:0000313" key="1">
    <source>
        <dbReference type="RefSeq" id="XP_059601058.1"/>
    </source>
</evidence>